<evidence type="ECO:0000256" key="5">
    <source>
        <dbReference type="SAM" id="MobiDB-lite"/>
    </source>
</evidence>
<dbReference type="GO" id="GO:0005509">
    <property type="term" value="F:calcium ion binding"/>
    <property type="evidence" value="ECO:0007669"/>
    <property type="project" value="InterPro"/>
</dbReference>
<evidence type="ECO:0000256" key="6">
    <source>
        <dbReference type="SAM" id="Phobius"/>
    </source>
</evidence>
<feature type="region of interest" description="Disordered" evidence="5">
    <location>
        <begin position="358"/>
        <end position="406"/>
    </location>
</feature>
<protein>
    <submittedName>
        <fullName evidence="7">Uncharacterized protein</fullName>
    </submittedName>
</protein>
<dbReference type="Pfam" id="PF07946">
    <property type="entry name" value="CCDC47"/>
    <property type="match status" value="1"/>
</dbReference>
<keyword evidence="2 6" id="KW-0812">Transmembrane</keyword>
<feature type="transmembrane region" description="Helical" evidence="6">
    <location>
        <begin position="41"/>
        <end position="61"/>
    </location>
</feature>
<gene>
    <name evidence="7" type="ORF">HG535_0A07210</name>
</gene>
<accession>A0A7H9AYC5</accession>
<dbReference type="EMBL" id="CP058604">
    <property type="protein sequence ID" value="QLG70779.1"/>
    <property type="molecule type" value="Genomic_DNA"/>
</dbReference>
<proteinExistence type="predicted"/>
<dbReference type="GO" id="GO:0016020">
    <property type="term" value="C:membrane"/>
    <property type="evidence" value="ECO:0007669"/>
    <property type="project" value="UniProtKB-SubCell"/>
</dbReference>
<feature type="compositionally biased region" description="Basic residues" evidence="5">
    <location>
        <begin position="396"/>
        <end position="406"/>
    </location>
</feature>
<keyword evidence="4 6" id="KW-0472">Membrane</keyword>
<organism evidence="7 8">
    <name type="scientific">Zygotorulaspora mrakii</name>
    <name type="common">Zygosaccharomyces mrakii</name>
    <dbReference type="NCBI Taxonomy" id="42260"/>
    <lineage>
        <taxon>Eukaryota</taxon>
        <taxon>Fungi</taxon>
        <taxon>Dikarya</taxon>
        <taxon>Ascomycota</taxon>
        <taxon>Saccharomycotina</taxon>
        <taxon>Saccharomycetes</taxon>
        <taxon>Saccharomycetales</taxon>
        <taxon>Saccharomycetaceae</taxon>
        <taxon>Zygotorulaspora</taxon>
    </lineage>
</organism>
<dbReference type="InterPro" id="IPR012879">
    <property type="entry name" value="CCDC47"/>
</dbReference>
<dbReference type="PANTHER" id="PTHR12883">
    <property type="entry name" value="ADIPOCYTE-SPECIFIC PROTEIN 4-RELATED"/>
    <property type="match status" value="1"/>
</dbReference>
<keyword evidence="8" id="KW-1185">Reference proteome</keyword>
<dbReference type="PANTHER" id="PTHR12883:SF0">
    <property type="entry name" value="PAT COMPLEX SUBUNIT CCDC47"/>
    <property type="match status" value="1"/>
</dbReference>
<keyword evidence="3 6" id="KW-1133">Transmembrane helix</keyword>
<feature type="compositionally biased region" description="Basic and acidic residues" evidence="5">
    <location>
        <begin position="381"/>
        <end position="395"/>
    </location>
</feature>
<dbReference type="GeneID" id="59234415"/>
<dbReference type="GO" id="GO:0032469">
    <property type="term" value="P:endoplasmic reticulum calcium ion homeostasis"/>
    <property type="evidence" value="ECO:0007669"/>
    <property type="project" value="InterPro"/>
</dbReference>
<evidence type="ECO:0000313" key="8">
    <source>
        <dbReference type="Proteomes" id="UP000509704"/>
    </source>
</evidence>
<evidence type="ECO:0000313" key="7">
    <source>
        <dbReference type="EMBL" id="QLG70779.1"/>
    </source>
</evidence>
<dbReference type="GO" id="GO:0005783">
    <property type="term" value="C:endoplasmic reticulum"/>
    <property type="evidence" value="ECO:0007669"/>
    <property type="project" value="InterPro"/>
</dbReference>
<dbReference type="Proteomes" id="UP000509704">
    <property type="component" value="Chromosome 1"/>
</dbReference>
<dbReference type="KEGG" id="zmk:HG535_0A07210"/>
<comment type="subcellular location">
    <subcellularLocation>
        <location evidence="1">Membrane</location>
        <topology evidence="1">Single-pass membrane protein</topology>
    </subcellularLocation>
</comment>
<evidence type="ECO:0000256" key="3">
    <source>
        <dbReference type="ARBA" id="ARBA00022989"/>
    </source>
</evidence>
<dbReference type="RefSeq" id="XP_037142507.1">
    <property type="nucleotide sequence ID" value="XM_037286612.1"/>
</dbReference>
<evidence type="ECO:0000256" key="4">
    <source>
        <dbReference type="ARBA" id="ARBA00023136"/>
    </source>
</evidence>
<evidence type="ECO:0000256" key="1">
    <source>
        <dbReference type="ARBA" id="ARBA00004167"/>
    </source>
</evidence>
<sequence length="406" mass="47152">MATFLRPLLVAMEKVNNLNGKYLKLTFEEQKELGIVGRFKVYNWTFEMICLGILGLIFAFYKVGMLINENRAKRMFSSISDFCKDELKFARVGFNSKDGSKLLYIEERGKTWFSTFATGRSAVESLSVKTHMLSRSNPIAMITEYLLNFFFPSLAVQDIGEYCEVVIKPSGVFVSTETAKVNENSGEVLNNFKFITSVVNKAAMNELRRENYYLSLTRTSESAKLPIEYVYMSELNQLNEFFHHYASPNFNETLKNASQLVKFIGFTDLPTTKPLTDKLWVANQQPRVVIRTSIPASQQDLKIFNEVLYSVVELIDNFTRDLQQKSPSVFITHDILKKSNQLRVQELAKIIKAAKQVEREMAQEKKQEAEKEKRRQMKASGEQEKYDQRMKEKRERRQKNRQKTRM</sequence>
<feature type="compositionally biased region" description="Basic and acidic residues" evidence="5">
    <location>
        <begin position="358"/>
        <end position="373"/>
    </location>
</feature>
<dbReference type="OrthoDB" id="10039147at2759"/>
<evidence type="ECO:0000256" key="2">
    <source>
        <dbReference type="ARBA" id="ARBA00022692"/>
    </source>
</evidence>
<reference evidence="7 8" key="1">
    <citation type="submission" date="2020-07" db="EMBL/GenBank/DDBJ databases">
        <title>The yeast mating-type switching endonuclease HO is a domesticated member of an unorthodox homing genetic element family.</title>
        <authorList>
            <person name="Coughlan A.Y."/>
            <person name="Lombardi L."/>
            <person name="Braun-Galleani S."/>
            <person name="Martos A.R."/>
            <person name="Galeote V."/>
            <person name="Bigey F."/>
            <person name="Dequin S."/>
            <person name="Byrne K.P."/>
            <person name="Wolfe K.H."/>
        </authorList>
    </citation>
    <scope>NUCLEOTIDE SEQUENCE [LARGE SCALE GENOMIC DNA]</scope>
    <source>
        <strain evidence="7 8">NRRL Y-6702</strain>
    </source>
</reference>
<name>A0A7H9AYC5_ZYGMR</name>
<dbReference type="AlphaFoldDB" id="A0A7H9AYC5"/>